<dbReference type="Proteomes" id="UP000654075">
    <property type="component" value="Unassembled WGS sequence"/>
</dbReference>
<protein>
    <recommendedName>
        <fullName evidence="4">C3H1-type domain-containing protein</fullName>
    </recommendedName>
</protein>
<feature type="region of interest" description="Disordered" evidence="1">
    <location>
        <begin position="1"/>
        <end position="33"/>
    </location>
</feature>
<organism evidence="2 3">
    <name type="scientific">Polarella glacialis</name>
    <name type="common">Dinoflagellate</name>
    <dbReference type="NCBI Taxonomy" id="89957"/>
    <lineage>
        <taxon>Eukaryota</taxon>
        <taxon>Sar</taxon>
        <taxon>Alveolata</taxon>
        <taxon>Dinophyceae</taxon>
        <taxon>Suessiales</taxon>
        <taxon>Suessiaceae</taxon>
        <taxon>Polarella</taxon>
    </lineage>
</organism>
<feature type="region of interest" description="Disordered" evidence="1">
    <location>
        <begin position="71"/>
        <end position="92"/>
    </location>
</feature>
<keyword evidence="3" id="KW-1185">Reference proteome</keyword>
<proteinExistence type="predicted"/>
<feature type="region of interest" description="Disordered" evidence="1">
    <location>
        <begin position="145"/>
        <end position="164"/>
    </location>
</feature>
<feature type="region of interest" description="Disordered" evidence="1">
    <location>
        <begin position="274"/>
        <end position="307"/>
    </location>
</feature>
<name>A0A813HM57_POLGL</name>
<comment type="caution">
    <text evidence="2">The sequence shown here is derived from an EMBL/GenBank/DDBJ whole genome shotgun (WGS) entry which is preliminary data.</text>
</comment>
<evidence type="ECO:0008006" key="4">
    <source>
        <dbReference type="Google" id="ProtNLM"/>
    </source>
</evidence>
<dbReference type="EMBL" id="CAJNNV010032158">
    <property type="protein sequence ID" value="CAE8639129.1"/>
    <property type="molecule type" value="Genomic_DNA"/>
</dbReference>
<reference evidence="2" key="1">
    <citation type="submission" date="2021-02" db="EMBL/GenBank/DDBJ databases">
        <authorList>
            <person name="Dougan E. K."/>
            <person name="Rhodes N."/>
            <person name="Thang M."/>
            <person name="Chan C."/>
        </authorList>
    </citation>
    <scope>NUCLEOTIDE SEQUENCE</scope>
</reference>
<evidence type="ECO:0000256" key="1">
    <source>
        <dbReference type="SAM" id="MobiDB-lite"/>
    </source>
</evidence>
<feature type="region of interest" description="Disordered" evidence="1">
    <location>
        <begin position="171"/>
        <end position="232"/>
    </location>
</feature>
<evidence type="ECO:0000313" key="3">
    <source>
        <dbReference type="Proteomes" id="UP000654075"/>
    </source>
</evidence>
<gene>
    <name evidence="2" type="ORF">PGLA1383_LOCUS54185</name>
</gene>
<feature type="compositionally biased region" description="Low complexity" evidence="1">
    <location>
        <begin position="145"/>
        <end position="162"/>
    </location>
</feature>
<accession>A0A813HM57</accession>
<dbReference type="AlphaFoldDB" id="A0A813HM57"/>
<evidence type="ECO:0000313" key="2">
    <source>
        <dbReference type="EMBL" id="CAE8639129.1"/>
    </source>
</evidence>
<feature type="compositionally biased region" description="Basic and acidic residues" evidence="1">
    <location>
        <begin position="194"/>
        <end position="204"/>
    </location>
</feature>
<sequence>MADIRCSCAEPVRSGASSSSERHRGPSVGICRGEHPFPVSLTRRNGFEGSIAEEPSSSVRRLLTNSASSLKSSCSSSVSLTHGAQSSSGSSGSFYSNIFRGDTLCRVAAKPGLSKQRTLCPGPGLSSLTWSEEGEGDGVVRLQSAVASSDSSIENSSSNKSVPPALLPMKEEQQDAPGASQLAPGTGAPGQLDAETKAECHLPSRSEASGSEEESPPSKPMPGSGNDFGQVLSAGSLKHPDSCAPCLFWFRFRCHKGLECDYCHYLHKGQKAKRLRPSKKSRETMKNAAAAAAAAPETSFMVSNADT</sequence>